<keyword evidence="3 7" id="KW-0812">Transmembrane</keyword>
<evidence type="ECO:0000313" key="10">
    <source>
        <dbReference type="Proteomes" id="UP001287286"/>
    </source>
</evidence>
<evidence type="ECO:0000256" key="5">
    <source>
        <dbReference type="ARBA" id="ARBA00022989"/>
    </source>
</evidence>
<feature type="domain" description="Amino acid permease/ SLC12A" evidence="8">
    <location>
        <begin position="121"/>
        <end position="583"/>
    </location>
</feature>
<dbReference type="Pfam" id="PF00324">
    <property type="entry name" value="AA_permease"/>
    <property type="match status" value="1"/>
</dbReference>
<dbReference type="Gene3D" id="1.20.1740.10">
    <property type="entry name" value="Amino acid/polyamine transporter I"/>
    <property type="match status" value="1"/>
</dbReference>
<proteinExistence type="predicted"/>
<keyword evidence="2" id="KW-0813">Transport</keyword>
<feature type="transmembrane region" description="Helical" evidence="7">
    <location>
        <begin position="444"/>
        <end position="466"/>
    </location>
</feature>
<evidence type="ECO:0000256" key="6">
    <source>
        <dbReference type="ARBA" id="ARBA00023136"/>
    </source>
</evidence>
<feature type="transmembrane region" description="Helical" evidence="7">
    <location>
        <begin position="558"/>
        <end position="579"/>
    </location>
</feature>
<dbReference type="PANTHER" id="PTHR43341:SF1">
    <property type="entry name" value="GENERAL AMINO-ACID PERMEASE GAP1"/>
    <property type="match status" value="1"/>
</dbReference>
<feature type="transmembrane region" description="Helical" evidence="7">
    <location>
        <begin position="472"/>
        <end position="495"/>
    </location>
</feature>
<dbReference type="Proteomes" id="UP001287286">
    <property type="component" value="Unassembled WGS sequence"/>
</dbReference>
<evidence type="ECO:0000313" key="9">
    <source>
        <dbReference type="EMBL" id="KAK4074900.1"/>
    </source>
</evidence>
<dbReference type="InterPro" id="IPR004841">
    <property type="entry name" value="AA-permease/SLC12A_dom"/>
</dbReference>
<evidence type="ECO:0000256" key="1">
    <source>
        <dbReference type="ARBA" id="ARBA00004141"/>
    </source>
</evidence>
<gene>
    <name evidence="9" type="ORF">Purlil1_12847</name>
</gene>
<keyword evidence="4" id="KW-0029">Amino-acid transport</keyword>
<organism evidence="9 10">
    <name type="scientific">Purpureocillium lilacinum</name>
    <name type="common">Paecilomyces lilacinus</name>
    <dbReference type="NCBI Taxonomy" id="33203"/>
    <lineage>
        <taxon>Eukaryota</taxon>
        <taxon>Fungi</taxon>
        <taxon>Dikarya</taxon>
        <taxon>Ascomycota</taxon>
        <taxon>Pezizomycotina</taxon>
        <taxon>Sordariomycetes</taxon>
        <taxon>Hypocreomycetidae</taxon>
        <taxon>Hypocreales</taxon>
        <taxon>Ophiocordycipitaceae</taxon>
        <taxon>Purpureocillium</taxon>
    </lineage>
</organism>
<comment type="subcellular location">
    <subcellularLocation>
        <location evidence="1">Membrane</location>
        <topology evidence="1">Multi-pass membrane protein</topology>
    </subcellularLocation>
</comment>
<dbReference type="PROSITE" id="PS00218">
    <property type="entry name" value="AMINO_ACID_PERMEASE_1"/>
    <property type="match status" value="1"/>
</dbReference>
<evidence type="ECO:0000256" key="7">
    <source>
        <dbReference type="SAM" id="Phobius"/>
    </source>
</evidence>
<evidence type="ECO:0000256" key="3">
    <source>
        <dbReference type="ARBA" id="ARBA00022692"/>
    </source>
</evidence>
<sequence>MDYEPVTLTATQAGIKYTREFTIEMSGLSIAKPHSYITATSSYSISTTPRPTRFTRDNSESRRWANTIPLVPGISITSRRNGYGTNDETSDPKQTGNIFYDLGAAINDPGSALVRKLKSRHLQMIAIGGSIGTGLFVSSGLALYQGGPVSMLLAYITTGMFQFCTMQSLAELVVTFPIAGSFSVFSTRFLDPSWGFAMGWNYALQWLFILPLEVIACALTIQYWNQFLSPAIFVTLFLLVIAVINLMGIKAYGEAEFLFSTIKVTAIIGFILLGILINIGGAPNGGYIGGKYWVDPGPINHGLKGFCSVLATSSFSFGGTELIGLAAAEATNPTKSLPNAIKQVFWRIAIFYIVSLLLVSLLVPYNDPSLVGGATGDSQVSPFVSAIETAGQTILPSVMNGVILVAALSVGNSAVFGSSRTLASLADQSHAPRAFSYVDRKGRPLVATLFALGLGLLAYLATVKIHQQIFDWLFATCGLSSLFTWGSICLCHIRFRRAWAHAGYRLDQLPYRSQVGVIGSVTGLVGNLIVLGSQFWVAISPITSSGVNLTPAGTAKSFFLKVMAVPIVLMVYLTHKLWLRTRVVSVKSMDIDTGRTFLRAPARSAEEEDRRRAWPFWKRLYRVLFLP</sequence>
<evidence type="ECO:0000256" key="2">
    <source>
        <dbReference type="ARBA" id="ARBA00022448"/>
    </source>
</evidence>
<feature type="transmembrane region" description="Helical" evidence="7">
    <location>
        <begin position="344"/>
        <end position="363"/>
    </location>
</feature>
<keyword evidence="10" id="KW-1185">Reference proteome</keyword>
<feature type="transmembrane region" description="Helical" evidence="7">
    <location>
        <begin position="124"/>
        <end position="143"/>
    </location>
</feature>
<feature type="transmembrane region" description="Helical" evidence="7">
    <location>
        <begin position="515"/>
        <end position="538"/>
    </location>
</feature>
<evidence type="ECO:0000259" key="8">
    <source>
        <dbReference type="Pfam" id="PF00324"/>
    </source>
</evidence>
<reference evidence="9 10" key="1">
    <citation type="journal article" date="2024" name="Microbiol. Resour. Announc.">
        <title>Genome annotations for the ascomycete fungi Trichoderma harzianum, Trichoderma aggressivum, and Purpureocillium lilacinum.</title>
        <authorList>
            <person name="Beijen E.P.W."/>
            <person name="Ohm R.A."/>
        </authorList>
    </citation>
    <scope>NUCLEOTIDE SEQUENCE [LARGE SCALE GENOMIC DNA]</scope>
    <source>
        <strain evidence="9 10">CBS 150709</strain>
    </source>
</reference>
<dbReference type="PANTHER" id="PTHR43341">
    <property type="entry name" value="AMINO ACID PERMEASE"/>
    <property type="match status" value="1"/>
</dbReference>
<feature type="transmembrane region" description="Helical" evidence="7">
    <location>
        <begin position="231"/>
        <end position="251"/>
    </location>
</feature>
<keyword evidence="5 7" id="KW-1133">Transmembrane helix</keyword>
<protein>
    <recommendedName>
        <fullName evidence="8">Amino acid permease/ SLC12A domain-containing protein</fullName>
    </recommendedName>
</protein>
<comment type="caution">
    <text evidence="9">The sequence shown here is derived from an EMBL/GenBank/DDBJ whole genome shotgun (WGS) entry which is preliminary data.</text>
</comment>
<feature type="transmembrane region" description="Helical" evidence="7">
    <location>
        <begin position="402"/>
        <end position="423"/>
    </location>
</feature>
<evidence type="ECO:0000256" key="4">
    <source>
        <dbReference type="ARBA" id="ARBA00022970"/>
    </source>
</evidence>
<feature type="transmembrane region" description="Helical" evidence="7">
    <location>
        <begin position="257"/>
        <end position="277"/>
    </location>
</feature>
<dbReference type="InterPro" id="IPR004840">
    <property type="entry name" value="Amino_acid_permease_CS"/>
</dbReference>
<feature type="transmembrane region" description="Helical" evidence="7">
    <location>
        <begin position="202"/>
        <end position="224"/>
    </location>
</feature>
<name>A0ABR0BG41_PURLI</name>
<dbReference type="InterPro" id="IPR050524">
    <property type="entry name" value="APC_YAT"/>
</dbReference>
<accession>A0ABR0BG41</accession>
<keyword evidence="6 7" id="KW-0472">Membrane</keyword>
<dbReference type="EMBL" id="JAWRVI010000139">
    <property type="protein sequence ID" value="KAK4074900.1"/>
    <property type="molecule type" value="Genomic_DNA"/>
</dbReference>